<evidence type="ECO:0000256" key="1">
    <source>
        <dbReference type="SAM" id="MobiDB-lite"/>
    </source>
</evidence>
<evidence type="ECO:0000313" key="3">
    <source>
        <dbReference type="Proteomes" id="UP001268683"/>
    </source>
</evidence>
<dbReference type="Proteomes" id="UP001268683">
    <property type="component" value="Chromosome"/>
</dbReference>
<dbReference type="EMBL" id="CP123872">
    <property type="protein sequence ID" value="WND03887.1"/>
    <property type="molecule type" value="Genomic_DNA"/>
</dbReference>
<keyword evidence="3" id="KW-1185">Reference proteome</keyword>
<feature type="region of interest" description="Disordered" evidence="1">
    <location>
        <begin position="1"/>
        <end position="26"/>
    </location>
</feature>
<dbReference type="RefSeq" id="WP_310799752.1">
    <property type="nucleotide sequence ID" value="NZ_CP123872.1"/>
</dbReference>
<accession>A0AA52EEB2</accession>
<dbReference type="AlphaFoldDB" id="A0AA52EEB2"/>
<name>A0AA52EEB2_9PROT</name>
<evidence type="ECO:0000313" key="2">
    <source>
        <dbReference type="EMBL" id="WND03887.1"/>
    </source>
</evidence>
<gene>
    <name evidence="2" type="ORF">QGN29_05815</name>
</gene>
<reference evidence="2" key="1">
    <citation type="submission" date="2023-04" db="EMBL/GenBank/DDBJ databases">
        <title>Complete genome sequence of Temperatibacter marinus.</title>
        <authorList>
            <person name="Rong J.-C."/>
            <person name="Yi M.-L."/>
            <person name="Zhao Q."/>
        </authorList>
    </citation>
    <scope>NUCLEOTIDE SEQUENCE</scope>
    <source>
        <strain evidence="2">NBRC 110045</strain>
    </source>
</reference>
<proteinExistence type="predicted"/>
<dbReference type="KEGG" id="tmk:QGN29_05815"/>
<organism evidence="2 3">
    <name type="scientific">Temperatibacter marinus</name>
    <dbReference type="NCBI Taxonomy" id="1456591"/>
    <lineage>
        <taxon>Bacteria</taxon>
        <taxon>Pseudomonadati</taxon>
        <taxon>Pseudomonadota</taxon>
        <taxon>Alphaproteobacteria</taxon>
        <taxon>Kordiimonadales</taxon>
        <taxon>Temperatibacteraceae</taxon>
        <taxon>Temperatibacter</taxon>
    </lineage>
</organism>
<protein>
    <submittedName>
        <fullName evidence="2">Uncharacterized protein</fullName>
    </submittedName>
</protein>
<sequence length="115" mass="13055">MTNQTASIDPFQHVNAKSKGKRPKYFDDPAMEHLMSMNLSLMQELAVTRERLDSLERVMEDTGILPRSKIESYRPDTIAAQERALAHRKLISTVLRSVEQELDGMKPRPEGTADS</sequence>